<dbReference type="PANTHER" id="PTHR11092">
    <property type="entry name" value="SUGAR NUCLEOTIDE EPIMERASE RELATED"/>
    <property type="match status" value="1"/>
</dbReference>
<comment type="similarity">
    <text evidence="1">Belongs to the NAD(P)-dependent epimerase/dehydratase family. SDR39U1 subfamily.</text>
</comment>
<gene>
    <name evidence="4" type="ORF">GTP27_10635</name>
</gene>
<sequence length="301" mass="32341">MKILITGGTGLIGSALCARWRAAGHELTVLSRTPARVGALCAGAQGIASLAELAPDYLPDAVLNLAGAPIADRPWRDARKRLLWESRVYATDQLVRWMALRPAPVPLLLSASAVGWYGDAGEARLDEASTTPGDDFGAQLCVAWEQAAQQAMQAGTRVAIVRIAPVLAQRGGMLARLLPPFRLGLGGRLGTGQQWMPWIHIDDLLGLFDHLLMQSSCHGVYNGCAPEPVRNVDFTGTLAACLRRPAMLPLPGWLLRLMLGEMAVLLLGGQRAIPTRTLATGFVYRYNSVGLALQQLLARQP</sequence>
<comment type="caution">
    <text evidence="4">The sequence shown here is derived from an EMBL/GenBank/DDBJ whole genome shotgun (WGS) entry which is preliminary data.</text>
</comment>
<dbReference type="SUPFAM" id="SSF51735">
    <property type="entry name" value="NAD(P)-binding Rossmann-fold domains"/>
    <property type="match status" value="1"/>
</dbReference>
<evidence type="ECO:0000259" key="3">
    <source>
        <dbReference type="Pfam" id="PF08338"/>
    </source>
</evidence>
<dbReference type="InterPro" id="IPR013549">
    <property type="entry name" value="DUF1731"/>
</dbReference>
<dbReference type="Proteomes" id="UP000478090">
    <property type="component" value="Unassembled WGS sequence"/>
</dbReference>
<proteinExistence type="inferred from homology"/>
<dbReference type="EMBL" id="WWCM01000006">
    <property type="protein sequence ID" value="MYM39786.1"/>
    <property type="molecule type" value="Genomic_DNA"/>
</dbReference>
<accession>A0ABW9VJK3</accession>
<evidence type="ECO:0000313" key="4">
    <source>
        <dbReference type="EMBL" id="MYM39786.1"/>
    </source>
</evidence>
<reference evidence="4 5" key="1">
    <citation type="submission" date="2019-12" db="EMBL/GenBank/DDBJ databases">
        <title>Novel species isolated from a subtropical stream in China.</title>
        <authorList>
            <person name="Lu H."/>
        </authorList>
    </citation>
    <scope>NUCLEOTIDE SEQUENCE [LARGE SCALE GENOMIC DNA]</scope>
    <source>
        <strain evidence="4 5">CY13W</strain>
    </source>
</reference>
<feature type="domain" description="NAD-dependent epimerase/dehydratase" evidence="2">
    <location>
        <begin position="3"/>
        <end position="214"/>
    </location>
</feature>
<dbReference type="InterPro" id="IPR010099">
    <property type="entry name" value="SDR39U1"/>
</dbReference>
<keyword evidence="5" id="KW-1185">Reference proteome</keyword>
<evidence type="ECO:0000313" key="5">
    <source>
        <dbReference type="Proteomes" id="UP000478090"/>
    </source>
</evidence>
<dbReference type="Pfam" id="PF01370">
    <property type="entry name" value="Epimerase"/>
    <property type="match status" value="1"/>
</dbReference>
<organism evidence="4 5">
    <name type="scientific">Duganella qianjiadongensis</name>
    <dbReference type="NCBI Taxonomy" id="2692176"/>
    <lineage>
        <taxon>Bacteria</taxon>
        <taxon>Pseudomonadati</taxon>
        <taxon>Pseudomonadota</taxon>
        <taxon>Betaproteobacteria</taxon>
        <taxon>Burkholderiales</taxon>
        <taxon>Oxalobacteraceae</taxon>
        <taxon>Telluria group</taxon>
        <taxon>Duganella</taxon>
    </lineage>
</organism>
<dbReference type="NCBIfam" id="TIGR01777">
    <property type="entry name" value="yfcH"/>
    <property type="match status" value="1"/>
</dbReference>
<dbReference type="PANTHER" id="PTHR11092:SF0">
    <property type="entry name" value="EPIMERASE FAMILY PROTEIN SDR39U1"/>
    <property type="match status" value="1"/>
</dbReference>
<evidence type="ECO:0000256" key="1">
    <source>
        <dbReference type="ARBA" id="ARBA00009353"/>
    </source>
</evidence>
<dbReference type="Pfam" id="PF08338">
    <property type="entry name" value="DUF1731"/>
    <property type="match status" value="1"/>
</dbReference>
<evidence type="ECO:0000259" key="2">
    <source>
        <dbReference type="Pfam" id="PF01370"/>
    </source>
</evidence>
<dbReference type="InterPro" id="IPR001509">
    <property type="entry name" value="Epimerase_deHydtase"/>
</dbReference>
<dbReference type="RefSeq" id="WP_161039157.1">
    <property type="nucleotide sequence ID" value="NZ_WWCM01000006.1"/>
</dbReference>
<name>A0ABW9VJK3_9BURK</name>
<feature type="domain" description="DUF1731" evidence="3">
    <location>
        <begin position="250"/>
        <end position="296"/>
    </location>
</feature>
<dbReference type="Gene3D" id="3.40.50.720">
    <property type="entry name" value="NAD(P)-binding Rossmann-like Domain"/>
    <property type="match status" value="1"/>
</dbReference>
<dbReference type="InterPro" id="IPR036291">
    <property type="entry name" value="NAD(P)-bd_dom_sf"/>
</dbReference>
<protein>
    <submittedName>
        <fullName evidence="4">TIGR01777 family protein</fullName>
    </submittedName>
</protein>